<dbReference type="GO" id="GO:0008745">
    <property type="term" value="F:N-acetylmuramoyl-L-alanine amidase activity"/>
    <property type="evidence" value="ECO:0007669"/>
    <property type="project" value="InterPro"/>
</dbReference>
<gene>
    <name evidence="1" type="ORF">E7102_09900</name>
    <name evidence="2" type="ORF">E7102_12290</name>
</gene>
<dbReference type="Gene3D" id="3.40.80.10">
    <property type="entry name" value="Peptidoglycan recognition protein-like"/>
    <property type="match status" value="1"/>
</dbReference>
<proteinExistence type="predicted"/>
<dbReference type="SUPFAM" id="SSF55846">
    <property type="entry name" value="N-acetylmuramoyl-L-alanine amidase-like"/>
    <property type="match status" value="1"/>
</dbReference>
<evidence type="ECO:0000313" key="1">
    <source>
        <dbReference type="EMBL" id="MBE6266766.1"/>
    </source>
</evidence>
<feature type="non-terminal residue" evidence="2">
    <location>
        <position position="1"/>
    </location>
</feature>
<organism evidence="2 3">
    <name type="scientific">Xylanibacter ruminicola</name>
    <name type="common">Prevotella ruminicola</name>
    <dbReference type="NCBI Taxonomy" id="839"/>
    <lineage>
        <taxon>Bacteria</taxon>
        <taxon>Pseudomonadati</taxon>
        <taxon>Bacteroidota</taxon>
        <taxon>Bacteroidia</taxon>
        <taxon>Bacteroidales</taxon>
        <taxon>Prevotellaceae</taxon>
        <taxon>Xylanibacter</taxon>
    </lineage>
</organism>
<protein>
    <submittedName>
        <fullName evidence="2">N-acetylmuramoyl-L-alanine amidase</fullName>
    </submittedName>
</protein>
<accession>A0A928BUH9</accession>
<dbReference type="GO" id="GO:0009253">
    <property type="term" value="P:peptidoglycan catabolic process"/>
    <property type="evidence" value="ECO:0007669"/>
    <property type="project" value="InterPro"/>
</dbReference>
<evidence type="ECO:0000313" key="2">
    <source>
        <dbReference type="EMBL" id="MBE6267222.1"/>
    </source>
</evidence>
<dbReference type="Proteomes" id="UP000763088">
    <property type="component" value="Unassembled WGS sequence"/>
</dbReference>
<evidence type="ECO:0000313" key="3">
    <source>
        <dbReference type="Proteomes" id="UP000763088"/>
    </source>
</evidence>
<reference evidence="2" key="1">
    <citation type="submission" date="2019-04" db="EMBL/GenBank/DDBJ databases">
        <title>Evolution of Biomass-Degrading Anaerobic Consortia Revealed by Metagenomics.</title>
        <authorList>
            <person name="Peng X."/>
        </authorList>
    </citation>
    <scope>NUCLEOTIDE SEQUENCE</scope>
    <source>
        <strain evidence="2">SIG141</strain>
    </source>
</reference>
<dbReference type="EMBL" id="SUYD01000017">
    <property type="protein sequence ID" value="MBE6267222.1"/>
    <property type="molecule type" value="Genomic_DNA"/>
</dbReference>
<comment type="caution">
    <text evidence="2">The sequence shown here is derived from an EMBL/GenBank/DDBJ whole genome shotgun (WGS) entry which is preliminary data.</text>
</comment>
<sequence length="49" mass="5666">QQKASLYELLKQLHRDYPKARIIGHRELPHVAKDCPCFTASSEYADLQP</sequence>
<dbReference type="InterPro" id="IPR036505">
    <property type="entry name" value="Amidase/PGRP_sf"/>
</dbReference>
<name>A0A928BUH9_XYLRU</name>
<dbReference type="EMBL" id="SUYD01000011">
    <property type="protein sequence ID" value="MBE6266766.1"/>
    <property type="molecule type" value="Genomic_DNA"/>
</dbReference>
<dbReference type="AlphaFoldDB" id="A0A928BUH9"/>